<feature type="coiled-coil region" evidence="1">
    <location>
        <begin position="490"/>
        <end position="538"/>
    </location>
</feature>
<protein>
    <submittedName>
        <fullName evidence="3">Uncharacterized protein</fullName>
    </submittedName>
</protein>
<feature type="transmembrane region" description="Helical" evidence="2">
    <location>
        <begin position="188"/>
        <end position="208"/>
    </location>
</feature>
<dbReference type="EMBL" id="JAMQBK010000043">
    <property type="protein sequence ID" value="MCM2372301.1"/>
    <property type="molecule type" value="Genomic_DNA"/>
</dbReference>
<dbReference type="RefSeq" id="WP_250929935.1">
    <property type="nucleotide sequence ID" value="NZ_JAMQBK010000043.1"/>
</dbReference>
<feature type="transmembrane region" description="Helical" evidence="2">
    <location>
        <begin position="228"/>
        <end position="248"/>
    </location>
</feature>
<sequence>MREVLRRIVAAVCLYGGIALCLTVDSGLYQIEPIDWNREVYDRQQQSQQITGMMGQYLGPEMVEDVDLASNTRGTIDEFIAEETEGRLIDVSGSQWEGLWNDIAATVQDRAPSKAWAQRRGQKYHEDYVYLPSSARPLKQLAATWPQGYLQTYVRIKPVRSTARPQYLSVSICGPSCIRDGALTHIVYPYRTLGASLLLSGLLFYILVPRRPTPETGMFYQARAAGWLPDFLAAFGSGAFFGLPFLITSDTAGGPLSSDWWPLTFFMWAMAGLFASIFVITTWYQTRRVTWDNDGISVGTWGKSPQHFLATEIESIDPFTWKMPTWLRYAAWIISIFNWRATSSAILLERSDPGFQLAINDGTTFCFTGDGLYGADGLLKWIDAHEIPVNAEARELMKTKSAYECGKAGTIVGTIFAVLTLGAGTPFLLQLAADAMPQPEPQYRDASFESKTEFVQPIRDAKPTLIESTTTTSPDMASNVVITPEVLQREAEIIEQIKQIRDELRGLQSEIGTVSNPNAEVIEKVQTAMQQLTELQAEFDAVRGTSPSEKVVPESP</sequence>
<keyword evidence="2" id="KW-0472">Membrane</keyword>
<evidence type="ECO:0000313" key="4">
    <source>
        <dbReference type="Proteomes" id="UP001202961"/>
    </source>
</evidence>
<feature type="transmembrane region" description="Helical" evidence="2">
    <location>
        <begin position="260"/>
        <end position="284"/>
    </location>
</feature>
<evidence type="ECO:0000256" key="2">
    <source>
        <dbReference type="SAM" id="Phobius"/>
    </source>
</evidence>
<keyword evidence="2" id="KW-0812">Transmembrane</keyword>
<keyword evidence="2" id="KW-1133">Transmembrane helix</keyword>
<name>A0ABT0U5U9_9BACT</name>
<evidence type="ECO:0000313" key="3">
    <source>
        <dbReference type="EMBL" id="MCM2372301.1"/>
    </source>
</evidence>
<organism evidence="3 4">
    <name type="scientific">Aporhodopirellula aestuarii</name>
    <dbReference type="NCBI Taxonomy" id="2950107"/>
    <lineage>
        <taxon>Bacteria</taxon>
        <taxon>Pseudomonadati</taxon>
        <taxon>Planctomycetota</taxon>
        <taxon>Planctomycetia</taxon>
        <taxon>Pirellulales</taxon>
        <taxon>Pirellulaceae</taxon>
        <taxon>Aporhodopirellula</taxon>
    </lineage>
</organism>
<proteinExistence type="predicted"/>
<keyword evidence="4" id="KW-1185">Reference proteome</keyword>
<accession>A0ABT0U5U9</accession>
<comment type="caution">
    <text evidence="3">The sequence shown here is derived from an EMBL/GenBank/DDBJ whole genome shotgun (WGS) entry which is preliminary data.</text>
</comment>
<reference evidence="3 4" key="1">
    <citation type="journal article" date="2022" name="Syst. Appl. Microbiol.">
        <title>Rhodopirellula aestuarii sp. nov., a novel member of the genus Rhodopirellula isolated from brackish sediments collected in the Tagus River estuary, Portugal.</title>
        <authorList>
            <person name="Vitorino I.R."/>
            <person name="Klimek D."/>
            <person name="Calusinska M."/>
            <person name="Lobo-da-Cunha A."/>
            <person name="Vasconcelos V."/>
            <person name="Lage O.M."/>
        </authorList>
    </citation>
    <scope>NUCLEOTIDE SEQUENCE [LARGE SCALE GENOMIC DNA]</scope>
    <source>
        <strain evidence="3 4">ICT_H3.1</strain>
    </source>
</reference>
<keyword evidence="1" id="KW-0175">Coiled coil</keyword>
<evidence type="ECO:0000256" key="1">
    <source>
        <dbReference type="SAM" id="Coils"/>
    </source>
</evidence>
<feature type="transmembrane region" description="Helical" evidence="2">
    <location>
        <begin position="408"/>
        <end position="429"/>
    </location>
</feature>
<dbReference type="Proteomes" id="UP001202961">
    <property type="component" value="Unassembled WGS sequence"/>
</dbReference>
<gene>
    <name evidence="3" type="ORF">NB063_16970</name>
</gene>